<dbReference type="Pfam" id="PF01547">
    <property type="entry name" value="SBP_bac_1"/>
    <property type="match status" value="1"/>
</dbReference>
<accession>A0ABV6FZF6</accession>
<sequence>MKMIRGAIALTALLALTLPAAGTRAETFSLWVRSGANDYIRELIASFEADSEHRVDLQVVPVDEMVQKYAIASVGGSAPDALSLDLIYTPAFARAGQLRDLTDFAHSLAWFDQLSPAHLSVGTFDGRLYGLPFSADASLLIWNKELFKRAGLDPENAPQSWTEIIADARAVGALGPETYGFYFAGNCGGCNIFTLAPMIWAAGGEILSADGQQAMLDSPQVREAIDFYRTMVMDGLVPAGARTDSGANFFGAFANGNIGIAPLGSFAISILNQQYPDLDYGVAFLPGQEAGQWSSFAGGDNIVISRSTSEEKLPAIKAFIRHTYSLAGQKILARRIGIPVRADLAQQALEGLDPRYALSTEAMQNGRTPYSTVFNDLINSRNGPWTTTLNRAFFADSEAEVEAALAAGQAEMQAIIDAAR</sequence>
<evidence type="ECO:0000256" key="4">
    <source>
        <dbReference type="SAM" id="SignalP"/>
    </source>
</evidence>
<dbReference type="Proteomes" id="UP001589814">
    <property type="component" value="Unassembled WGS sequence"/>
</dbReference>
<feature type="signal peptide" evidence="4">
    <location>
        <begin position="1"/>
        <end position="25"/>
    </location>
</feature>
<name>A0ABV6FZF6_9GAMM</name>
<keyword evidence="3 4" id="KW-0732">Signal</keyword>
<evidence type="ECO:0000256" key="1">
    <source>
        <dbReference type="ARBA" id="ARBA00008520"/>
    </source>
</evidence>
<dbReference type="CDD" id="cd13585">
    <property type="entry name" value="PBP2_TMBP_like"/>
    <property type="match status" value="1"/>
</dbReference>
<comment type="similarity">
    <text evidence="1">Belongs to the bacterial solute-binding protein 1 family.</text>
</comment>
<evidence type="ECO:0000256" key="2">
    <source>
        <dbReference type="ARBA" id="ARBA00022448"/>
    </source>
</evidence>
<dbReference type="PANTHER" id="PTHR30061:SF50">
    <property type="entry name" value="MALTOSE_MALTODEXTRIN-BINDING PERIPLASMIC PROTEIN"/>
    <property type="match status" value="1"/>
</dbReference>
<dbReference type="PANTHER" id="PTHR30061">
    <property type="entry name" value="MALTOSE-BINDING PERIPLASMIC PROTEIN"/>
    <property type="match status" value="1"/>
</dbReference>
<dbReference type="InterPro" id="IPR006059">
    <property type="entry name" value="SBP"/>
</dbReference>
<proteinExistence type="inferred from homology"/>
<evidence type="ECO:0000313" key="6">
    <source>
        <dbReference type="Proteomes" id="UP001589814"/>
    </source>
</evidence>
<feature type="chain" id="PRO_5046123049" evidence="4">
    <location>
        <begin position="26"/>
        <end position="420"/>
    </location>
</feature>
<evidence type="ECO:0000313" key="5">
    <source>
        <dbReference type="EMBL" id="MFC0266741.1"/>
    </source>
</evidence>
<organism evidence="5 6">
    <name type="scientific">Kushneria aurantia</name>
    <dbReference type="NCBI Taxonomy" id="504092"/>
    <lineage>
        <taxon>Bacteria</taxon>
        <taxon>Pseudomonadati</taxon>
        <taxon>Pseudomonadota</taxon>
        <taxon>Gammaproteobacteria</taxon>
        <taxon>Oceanospirillales</taxon>
        <taxon>Halomonadaceae</taxon>
        <taxon>Kushneria</taxon>
    </lineage>
</organism>
<dbReference type="RefSeq" id="WP_019952110.1">
    <property type="nucleotide sequence ID" value="NZ_JBHLVX010000005.1"/>
</dbReference>
<dbReference type="Gene3D" id="3.40.190.10">
    <property type="entry name" value="Periplasmic binding protein-like II"/>
    <property type="match status" value="1"/>
</dbReference>
<gene>
    <name evidence="5" type="ORF">ACFFHW_01805</name>
</gene>
<dbReference type="EMBL" id="JBHLVX010000005">
    <property type="protein sequence ID" value="MFC0266741.1"/>
    <property type="molecule type" value="Genomic_DNA"/>
</dbReference>
<keyword evidence="2" id="KW-0813">Transport</keyword>
<protein>
    <submittedName>
        <fullName evidence="5">ABC transporter substrate-binding protein</fullName>
    </submittedName>
</protein>
<evidence type="ECO:0000256" key="3">
    <source>
        <dbReference type="ARBA" id="ARBA00022729"/>
    </source>
</evidence>
<comment type="caution">
    <text evidence="5">The sequence shown here is derived from an EMBL/GenBank/DDBJ whole genome shotgun (WGS) entry which is preliminary data.</text>
</comment>
<keyword evidence="6" id="KW-1185">Reference proteome</keyword>
<dbReference type="SUPFAM" id="SSF53850">
    <property type="entry name" value="Periplasmic binding protein-like II"/>
    <property type="match status" value="1"/>
</dbReference>
<reference evidence="5 6" key="1">
    <citation type="submission" date="2024-09" db="EMBL/GenBank/DDBJ databases">
        <authorList>
            <person name="Sun Q."/>
            <person name="Mori K."/>
        </authorList>
    </citation>
    <scope>NUCLEOTIDE SEQUENCE [LARGE SCALE GENOMIC DNA]</scope>
    <source>
        <strain evidence="5 6">CCM 7415</strain>
    </source>
</reference>